<dbReference type="RefSeq" id="WP_111132883.1">
    <property type="nucleotide sequence ID" value="NZ_POUB01000016.1"/>
</dbReference>
<sequence length="342" mass="37332">MRDLPVTPREQSERRPAQPSLIGWGASPDADLVYRRLVTFGRATAGELLRELGMPRQRITQALDHLAALGFAVARRSPAQAGVVWVPRATAEARRTTPPPPAADTGRRETVPEVAAQAVRLGEGLRHLQTRAASRARLAELVAVARHEHLAMHPEPRFDAEAAKPAVAMDRTLLERGVAMRVLGVQPATPDPMSPYGRTPADPRPAYREMPSVPMKLFVVDRKVALFPVAPTDVNLGYLEVTQPPVVAALVALFERHWAASRAAQEYTMPRITLSPREHTLIGLLAQGHTDVSAARELRISTRTVSTIIRSLMNRLGVDNRFQLGLAIGARHLAAPPPKPKG</sequence>
<comment type="caution">
    <text evidence="3">The sequence shown here is derived from an EMBL/GenBank/DDBJ whole genome shotgun (WGS) entry which is preliminary data.</text>
</comment>
<protein>
    <submittedName>
        <fullName evidence="3">LuxR family transcriptional regulator</fullName>
    </submittedName>
</protein>
<dbReference type="AlphaFoldDB" id="A0A2W2CR07"/>
<dbReference type="PROSITE" id="PS50043">
    <property type="entry name" value="HTH_LUXR_2"/>
    <property type="match status" value="1"/>
</dbReference>
<feature type="domain" description="HTH luxR-type" evidence="2">
    <location>
        <begin position="267"/>
        <end position="332"/>
    </location>
</feature>
<dbReference type="InterPro" id="IPR036390">
    <property type="entry name" value="WH_DNA-bd_sf"/>
</dbReference>
<evidence type="ECO:0000313" key="4">
    <source>
        <dbReference type="Proteomes" id="UP000248749"/>
    </source>
</evidence>
<dbReference type="InterPro" id="IPR051797">
    <property type="entry name" value="TrmB-like"/>
</dbReference>
<proteinExistence type="predicted"/>
<feature type="region of interest" description="Disordered" evidence="1">
    <location>
        <begin position="90"/>
        <end position="110"/>
    </location>
</feature>
<dbReference type="InterPro" id="IPR016032">
    <property type="entry name" value="Sig_transdc_resp-reg_C-effctor"/>
</dbReference>
<dbReference type="Gene3D" id="1.10.10.10">
    <property type="entry name" value="Winged helix-like DNA-binding domain superfamily/Winged helix DNA-binding domain"/>
    <property type="match status" value="2"/>
</dbReference>
<dbReference type="InterPro" id="IPR036388">
    <property type="entry name" value="WH-like_DNA-bd_sf"/>
</dbReference>
<dbReference type="EMBL" id="POUB01000016">
    <property type="protein sequence ID" value="PZG01972.1"/>
    <property type="molecule type" value="Genomic_DNA"/>
</dbReference>
<gene>
    <name evidence="3" type="ORF">C1I99_04570</name>
</gene>
<name>A0A2W2CR07_9ACTN</name>
<dbReference type="PANTHER" id="PTHR34293">
    <property type="entry name" value="HTH-TYPE TRANSCRIPTIONAL REGULATOR TRMBL2"/>
    <property type="match status" value="1"/>
</dbReference>
<dbReference type="CDD" id="cd06170">
    <property type="entry name" value="LuxR_C_like"/>
    <property type="match status" value="1"/>
</dbReference>
<dbReference type="InterPro" id="IPR000792">
    <property type="entry name" value="Tscrpt_reg_LuxR_C"/>
</dbReference>
<dbReference type="PANTHER" id="PTHR34293:SF1">
    <property type="entry name" value="HTH-TYPE TRANSCRIPTIONAL REGULATOR TRMBL2"/>
    <property type="match status" value="1"/>
</dbReference>
<evidence type="ECO:0000256" key="1">
    <source>
        <dbReference type="SAM" id="MobiDB-lite"/>
    </source>
</evidence>
<dbReference type="Pfam" id="PF00196">
    <property type="entry name" value="GerE"/>
    <property type="match status" value="1"/>
</dbReference>
<evidence type="ECO:0000313" key="3">
    <source>
        <dbReference type="EMBL" id="PZG01972.1"/>
    </source>
</evidence>
<evidence type="ECO:0000259" key="2">
    <source>
        <dbReference type="PROSITE" id="PS50043"/>
    </source>
</evidence>
<dbReference type="SMART" id="SM00421">
    <property type="entry name" value="HTH_LUXR"/>
    <property type="match status" value="1"/>
</dbReference>
<dbReference type="SUPFAM" id="SSF46785">
    <property type="entry name" value="Winged helix' DNA-binding domain"/>
    <property type="match status" value="1"/>
</dbReference>
<keyword evidence="4" id="KW-1185">Reference proteome</keyword>
<feature type="region of interest" description="Disordered" evidence="1">
    <location>
        <begin position="1"/>
        <end position="22"/>
    </location>
</feature>
<dbReference type="PRINTS" id="PR00038">
    <property type="entry name" value="HTHLUXR"/>
</dbReference>
<organism evidence="3 4">
    <name type="scientific">Micromonospora deserti</name>
    <dbReference type="NCBI Taxonomy" id="2070366"/>
    <lineage>
        <taxon>Bacteria</taxon>
        <taxon>Bacillati</taxon>
        <taxon>Actinomycetota</taxon>
        <taxon>Actinomycetes</taxon>
        <taxon>Micromonosporales</taxon>
        <taxon>Micromonosporaceae</taxon>
        <taxon>Micromonospora</taxon>
    </lineage>
</organism>
<accession>A0A2W2CR07</accession>
<reference evidence="3 4" key="1">
    <citation type="submission" date="2018-01" db="EMBL/GenBank/DDBJ databases">
        <title>Draft genome sequence of Salinispora sp. 13K206.</title>
        <authorList>
            <person name="Sahin N."/>
            <person name="Saygin H."/>
            <person name="Ay H."/>
        </authorList>
    </citation>
    <scope>NUCLEOTIDE SEQUENCE [LARGE SCALE GENOMIC DNA]</scope>
    <source>
        <strain evidence="3 4">13K206</strain>
    </source>
</reference>
<dbReference type="GO" id="GO:0003677">
    <property type="term" value="F:DNA binding"/>
    <property type="evidence" value="ECO:0007669"/>
    <property type="project" value="InterPro"/>
</dbReference>
<dbReference type="OrthoDB" id="4266042at2"/>
<dbReference type="SUPFAM" id="SSF46894">
    <property type="entry name" value="C-terminal effector domain of the bipartite response regulators"/>
    <property type="match status" value="1"/>
</dbReference>
<dbReference type="Proteomes" id="UP000248749">
    <property type="component" value="Unassembled WGS sequence"/>
</dbReference>
<dbReference type="GO" id="GO:0003700">
    <property type="term" value="F:DNA-binding transcription factor activity"/>
    <property type="evidence" value="ECO:0007669"/>
    <property type="project" value="InterPro"/>
</dbReference>